<proteinExistence type="predicted"/>
<sequence length="827" mass="91435">MAEQRNIIDFHSKRHPNPEETPMPLPPLVIATRRTAKHHLKKHLPEFFSQVDDSLFALADKAENNQLQNLYFDAMRETRLKKDAMSNAYRKQLDRLFNESLDTADVRHGKAEEQGPLDQVGLVGDAQLEESLALTNMVSSAEIQYREALHGLTARLDFLIEDQEIHKDNNPLRPDVICHAFTAAADELSGDLKVRLVIYKLFDKHVVQQLDDMYAAINADLVAAGVLPRIKTAAPKSTGETATAQRSESDIIAEIASAMTQQEATEQAGTAPLAGNLFASLQQMLSQQRTLTGAPGTAPTGGASAAGGNIAMEGATPATGMPIANGPAYTPAQGETLPTGETANSAGGIALYYAPQDIVSALSNLQGNSELTRQPTLIQGQQNGNQPLSATLIKTGLTQAINQEGSDGGDRQIGQADTDVIDIVSMLFDFILDDPHIADSIKALIARLQIPLLKVAIIDKEFFAKKTHPARQLLNELAYIDAEDIETEDAEEENPTLRMVEYVVDRILNEFEDDPELFDTLLDEFTRFVEEEREANRLAEEMLVLARDAVASEIRHRMEGQNIPPFIRALLIDAWKDVLHHIYLRDGGNESTAWKTALKVADDLIWSVQPKLVVSERQNLIRIIPRVLNGLRDGLTLIAYDHAITERIFDKLEELHLASLRGGVGAIQNIPASTENMQTTDSIEATAEANKVPDAADEFIEEIILASTQAMDWDDWDQCDSEYAEQIKDMALSTWVEFSDPETEKHSRGKLAWKCDFTGEYTFVDRKYKVIADLTFKKLLDKFDAGHARIVEDVPLFDRALDSVINGIKRAMESKGEAAAEETTPVQ</sequence>
<dbReference type="AlphaFoldDB" id="A0A3B1A4T5"/>
<dbReference type="GO" id="GO:0009032">
    <property type="term" value="F:thymidine phosphorylase activity"/>
    <property type="evidence" value="ECO:0007669"/>
    <property type="project" value="UniProtKB-EC"/>
</dbReference>
<reference evidence="2" key="1">
    <citation type="submission" date="2018-06" db="EMBL/GenBank/DDBJ databases">
        <authorList>
            <person name="Zhirakovskaya E."/>
        </authorList>
    </citation>
    <scope>NUCLEOTIDE SEQUENCE</scope>
</reference>
<feature type="region of interest" description="Disordered" evidence="1">
    <location>
        <begin position="1"/>
        <end position="26"/>
    </location>
</feature>
<evidence type="ECO:0000256" key="1">
    <source>
        <dbReference type="SAM" id="MobiDB-lite"/>
    </source>
</evidence>
<keyword evidence="2" id="KW-0328">Glycosyltransferase</keyword>
<name>A0A3B1A4T5_9ZZZZ</name>
<accession>A0A3B1A4T5</accession>
<feature type="compositionally biased region" description="Basic and acidic residues" evidence="1">
    <location>
        <begin position="1"/>
        <end position="11"/>
    </location>
</feature>
<dbReference type="Pfam" id="PF07793">
    <property type="entry name" value="DUF1631"/>
    <property type="match status" value="1"/>
</dbReference>
<dbReference type="InterPro" id="IPR012434">
    <property type="entry name" value="DUF1631"/>
</dbReference>
<protein>
    <submittedName>
        <fullName evidence="2">Thymidine phosphorylase</fullName>
        <ecNumber evidence="2">2.4.2.4</ecNumber>
    </submittedName>
</protein>
<dbReference type="EMBL" id="UOFU01000021">
    <property type="protein sequence ID" value="VAW93219.1"/>
    <property type="molecule type" value="Genomic_DNA"/>
</dbReference>
<feature type="region of interest" description="Disordered" evidence="1">
    <location>
        <begin position="291"/>
        <end position="341"/>
    </location>
</feature>
<keyword evidence="2" id="KW-0808">Transferase</keyword>
<evidence type="ECO:0000313" key="2">
    <source>
        <dbReference type="EMBL" id="VAW93219.1"/>
    </source>
</evidence>
<organism evidence="2">
    <name type="scientific">hydrothermal vent metagenome</name>
    <dbReference type="NCBI Taxonomy" id="652676"/>
    <lineage>
        <taxon>unclassified sequences</taxon>
        <taxon>metagenomes</taxon>
        <taxon>ecological metagenomes</taxon>
    </lineage>
</organism>
<feature type="compositionally biased region" description="Low complexity" evidence="1">
    <location>
        <begin position="292"/>
        <end position="308"/>
    </location>
</feature>
<dbReference type="EC" id="2.4.2.4" evidence="2"/>
<gene>
    <name evidence="2" type="ORF">MNBD_GAMMA20-1715</name>
</gene>